<feature type="signal peptide" evidence="2">
    <location>
        <begin position="1"/>
        <end position="18"/>
    </location>
</feature>
<protein>
    <submittedName>
        <fullName evidence="3">Uncharacterized protein</fullName>
    </submittedName>
</protein>
<evidence type="ECO:0000313" key="4">
    <source>
        <dbReference type="Proteomes" id="UP000326565"/>
    </source>
</evidence>
<sequence>MYIFQLLVVLGASVLALGVPTGNIEQSGLASGDLDKRFYYNSYIDKRDTNENNGVDNTSTTTTTRDAHQDSDVDKRFYYNKYVGKRDAKEDSGVGKRFVYDKLP</sequence>
<proteinExistence type="predicted"/>
<keyword evidence="2" id="KW-0732">Signal</keyword>
<feature type="region of interest" description="Disordered" evidence="1">
    <location>
        <begin position="47"/>
        <end position="68"/>
    </location>
</feature>
<gene>
    <name evidence="3" type="ORF">BDV29DRAFT_153589</name>
</gene>
<evidence type="ECO:0000313" key="3">
    <source>
        <dbReference type="EMBL" id="KAB8077526.1"/>
    </source>
</evidence>
<evidence type="ECO:0000256" key="2">
    <source>
        <dbReference type="SAM" id="SignalP"/>
    </source>
</evidence>
<organism evidence="3 4">
    <name type="scientific">Aspergillus leporis</name>
    <dbReference type="NCBI Taxonomy" id="41062"/>
    <lineage>
        <taxon>Eukaryota</taxon>
        <taxon>Fungi</taxon>
        <taxon>Dikarya</taxon>
        <taxon>Ascomycota</taxon>
        <taxon>Pezizomycotina</taxon>
        <taxon>Eurotiomycetes</taxon>
        <taxon>Eurotiomycetidae</taxon>
        <taxon>Eurotiales</taxon>
        <taxon>Aspergillaceae</taxon>
        <taxon>Aspergillus</taxon>
        <taxon>Aspergillus subgen. Circumdati</taxon>
    </lineage>
</organism>
<keyword evidence="4" id="KW-1185">Reference proteome</keyword>
<dbReference type="AlphaFoldDB" id="A0A5N5XA66"/>
<accession>A0A5N5XA66</accession>
<dbReference type="EMBL" id="ML732167">
    <property type="protein sequence ID" value="KAB8077526.1"/>
    <property type="molecule type" value="Genomic_DNA"/>
</dbReference>
<reference evidence="3 4" key="1">
    <citation type="submission" date="2019-04" db="EMBL/GenBank/DDBJ databases">
        <title>Friends and foes A comparative genomics study of 23 Aspergillus species from section Flavi.</title>
        <authorList>
            <consortium name="DOE Joint Genome Institute"/>
            <person name="Kjaerbolling I."/>
            <person name="Vesth T."/>
            <person name="Frisvad J.C."/>
            <person name="Nybo J.L."/>
            <person name="Theobald S."/>
            <person name="Kildgaard S."/>
            <person name="Isbrandt T."/>
            <person name="Kuo A."/>
            <person name="Sato A."/>
            <person name="Lyhne E.K."/>
            <person name="Kogle M.E."/>
            <person name="Wiebenga A."/>
            <person name="Kun R.S."/>
            <person name="Lubbers R.J."/>
            <person name="Makela M.R."/>
            <person name="Barry K."/>
            <person name="Chovatia M."/>
            <person name="Clum A."/>
            <person name="Daum C."/>
            <person name="Haridas S."/>
            <person name="He G."/>
            <person name="LaButti K."/>
            <person name="Lipzen A."/>
            <person name="Mondo S."/>
            <person name="Riley R."/>
            <person name="Salamov A."/>
            <person name="Simmons B.A."/>
            <person name="Magnuson J.K."/>
            <person name="Henrissat B."/>
            <person name="Mortensen U.H."/>
            <person name="Larsen T.O."/>
            <person name="Devries R.P."/>
            <person name="Grigoriev I.V."/>
            <person name="Machida M."/>
            <person name="Baker S.E."/>
            <person name="Andersen M.R."/>
        </authorList>
    </citation>
    <scope>NUCLEOTIDE SEQUENCE [LARGE SCALE GENOMIC DNA]</scope>
    <source>
        <strain evidence="3 4">CBS 151.66</strain>
    </source>
</reference>
<feature type="chain" id="PRO_5024827081" evidence="2">
    <location>
        <begin position="19"/>
        <end position="104"/>
    </location>
</feature>
<name>A0A5N5XA66_9EURO</name>
<evidence type="ECO:0000256" key="1">
    <source>
        <dbReference type="SAM" id="MobiDB-lite"/>
    </source>
</evidence>
<dbReference type="Proteomes" id="UP000326565">
    <property type="component" value="Unassembled WGS sequence"/>
</dbReference>